<organism evidence="2 3">
    <name type="scientific">Solanum tuberosum</name>
    <name type="common">Potato</name>
    <dbReference type="NCBI Taxonomy" id="4113"/>
    <lineage>
        <taxon>Eukaryota</taxon>
        <taxon>Viridiplantae</taxon>
        <taxon>Streptophyta</taxon>
        <taxon>Embryophyta</taxon>
        <taxon>Tracheophyta</taxon>
        <taxon>Spermatophyta</taxon>
        <taxon>Magnoliopsida</taxon>
        <taxon>eudicotyledons</taxon>
        <taxon>Gunneridae</taxon>
        <taxon>Pentapetalae</taxon>
        <taxon>asterids</taxon>
        <taxon>lamiids</taxon>
        <taxon>Solanales</taxon>
        <taxon>Solanaceae</taxon>
        <taxon>Solanoideae</taxon>
        <taxon>Solaneae</taxon>
        <taxon>Solanum</taxon>
    </lineage>
</organism>
<dbReference type="PANTHER" id="PTHR48045:SF34">
    <property type="entry name" value="ISOFLAVONE 7-O-GLUCOSYLTRANSFERASE 1-LIKE"/>
    <property type="match status" value="1"/>
</dbReference>
<reference evidence="2" key="2">
    <citation type="submission" date="2015-06" db="UniProtKB">
        <authorList>
            <consortium name="EnsemblPlants"/>
        </authorList>
    </citation>
    <scope>IDENTIFICATION</scope>
    <source>
        <strain evidence="2">DM1-3 516 R44</strain>
    </source>
</reference>
<keyword evidence="3" id="KW-1185">Reference proteome</keyword>
<dbReference type="AlphaFoldDB" id="M1D1S0"/>
<protein>
    <submittedName>
        <fullName evidence="2">Glucosyl transferase</fullName>
    </submittedName>
</protein>
<dbReference type="InterPro" id="IPR002213">
    <property type="entry name" value="UDP_glucos_trans"/>
</dbReference>
<dbReference type="SUPFAM" id="SSF53756">
    <property type="entry name" value="UDP-Glycosyltransferase/glycogen phosphorylase"/>
    <property type="match status" value="1"/>
</dbReference>
<dbReference type="InParanoid" id="M1D1S0"/>
<dbReference type="PaxDb" id="4113-PGSC0003DMT400079395"/>
<keyword evidence="1" id="KW-0808">Transferase</keyword>
<name>M1D1S0_SOLTU</name>
<dbReference type="Pfam" id="PF00201">
    <property type="entry name" value="UDPGT"/>
    <property type="match status" value="1"/>
</dbReference>
<sequence length="127" mass="14920">MELGARWLSCCFELNEAVVAVLRRSGMWWRVTEIWWVWCRFRWWCIEARWKEEKLGGFDLESLVSDVPIVACPLWNDQLCNAKLIQDVLKIGVRVSVNDEGIVEKDDLGRCIDVVMKGEDYRKNAKK</sequence>
<dbReference type="Gene3D" id="3.40.50.2000">
    <property type="entry name" value="Glycogen Phosphorylase B"/>
    <property type="match status" value="1"/>
</dbReference>
<evidence type="ECO:0000313" key="3">
    <source>
        <dbReference type="Proteomes" id="UP000011115"/>
    </source>
</evidence>
<dbReference type="EnsemblPlants" id="PGSC0003DMT400079395">
    <property type="protein sequence ID" value="PGSC0003DMT400079395"/>
    <property type="gene ID" value="PGSC0003DMG400030906"/>
</dbReference>
<dbReference type="Gramene" id="PGSC0003DMT400079395">
    <property type="protein sequence ID" value="PGSC0003DMT400079395"/>
    <property type="gene ID" value="PGSC0003DMG400030906"/>
</dbReference>
<proteinExistence type="predicted"/>
<evidence type="ECO:0000256" key="1">
    <source>
        <dbReference type="ARBA" id="ARBA00022679"/>
    </source>
</evidence>
<dbReference type="GO" id="GO:0008194">
    <property type="term" value="F:UDP-glycosyltransferase activity"/>
    <property type="evidence" value="ECO:0007669"/>
    <property type="project" value="InterPro"/>
</dbReference>
<dbReference type="Proteomes" id="UP000011115">
    <property type="component" value="Unassembled WGS sequence"/>
</dbReference>
<dbReference type="eggNOG" id="KOG1192">
    <property type="taxonomic scope" value="Eukaryota"/>
</dbReference>
<dbReference type="PANTHER" id="PTHR48045">
    <property type="entry name" value="UDP-GLYCOSYLTRANSFERASE 72B1"/>
    <property type="match status" value="1"/>
</dbReference>
<accession>M1D1S0</accession>
<evidence type="ECO:0000313" key="2">
    <source>
        <dbReference type="EnsemblPlants" id="PGSC0003DMT400079395"/>
    </source>
</evidence>
<dbReference type="HOGENOM" id="CLU_1974489_0_0_1"/>
<reference evidence="3" key="1">
    <citation type="journal article" date="2011" name="Nature">
        <title>Genome sequence and analysis of the tuber crop potato.</title>
        <authorList>
            <consortium name="The Potato Genome Sequencing Consortium"/>
        </authorList>
    </citation>
    <scope>NUCLEOTIDE SEQUENCE [LARGE SCALE GENOMIC DNA]</scope>
    <source>
        <strain evidence="3">cv. DM1-3 516 R44</strain>
    </source>
</reference>